<evidence type="ECO:0000256" key="5">
    <source>
        <dbReference type="ARBA" id="ARBA00023241"/>
    </source>
</evidence>
<dbReference type="PANTHER" id="PTHR11877:SF14">
    <property type="entry name" value="CHALCONE SYNTHASE"/>
    <property type="match status" value="1"/>
</dbReference>
<dbReference type="Pfam" id="PF02797">
    <property type="entry name" value="Chal_sti_synt_C"/>
    <property type="match status" value="1"/>
</dbReference>
<name>A0AAV8GJ68_9POAL</name>
<dbReference type="InterPro" id="IPR012328">
    <property type="entry name" value="Chalcone/stilbene_synt_C"/>
</dbReference>
<reference evidence="7" key="1">
    <citation type="submission" date="2022-08" db="EMBL/GenBank/DDBJ databases">
        <authorList>
            <person name="Marques A."/>
        </authorList>
    </citation>
    <scope>NUCLEOTIDE SEQUENCE</scope>
    <source>
        <strain evidence="7">RhyPub2mFocal</strain>
        <tissue evidence="7">Leaves</tissue>
    </source>
</reference>
<dbReference type="GO" id="GO:0030639">
    <property type="term" value="P:polyketide biosynthetic process"/>
    <property type="evidence" value="ECO:0007669"/>
    <property type="project" value="TreeGrafter"/>
</dbReference>
<comment type="function">
    <text evidence="1">The primary product of this enzyme is 4,2',4',6'-tetrahydroxychalcone (also termed naringenin-chalcone or chalcone) which can under specific conditions spontaneously isomerize into naringenin.</text>
</comment>
<proteinExistence type="inferred from homology"/>
<dbReference type="Gene3D" id="3.40.47.10">
    <property type="match status" value="1"/>
</dbReference>
<dbReference type="GO" id="GO:0016210">
    <property type="term" value="F:naringenin-chalcone synthase activity"/>
    <property type="evidence" value="ECO:0007669"/>
    <property type="project" value="UniProtKB-EC"/>
</dbReference>
<evidence type="ECO:0000313" key="7">
    <source>
        <dbReference type="EMBL" id="KAJ4803108.1"/>
    </source>
</evidence>
<comment type="pathway">
    <text evidence="2">Secondary metabolite biosynthesis; flavonoid biosynthesis.</text>
</comment>
<accession>A0AAV8GJ68</accession>
<dbReference type="InterPro" id="IPR011141">
    <property type="entry name" value="Polyketide_synthase_type-III"/>
</dbReference>
<dbReference type="PANTHER" id="PTHR11877">
    <property type="entry name" value="HYDROXYMETHYLGLUTARYL-COA SYNTHASE"/>
    <property type="match status" value="1"/>
</dbReference>
<sequence>MAKVEEIRKAQRAQGPATILAIGTATPTNCVHQADYPDYYFRITKSEHMTELKVKFKRIRCGRANLQEIEKSLNQVFTPIDINDWNSIFWIVHPGGPAILDQVEAKLELQKEKMRATRKFLSEYGNMSSACVLFILDEMRKRSAEEGKQLPEMGSSGELVSGRVSQSRPSYYTAYPLQLQSKARERPCLCGCVLFSLPSLQV</sequence>
<dbReference type="InterPro" id="IPR016039">
    <property type="entry name" value="Thiolase-like"/>
</dbReference>
<evidence type="ECO:0000259" key="6">
    <source>
        <dbReference type="Pfam" id="PF02797"/>
    </source>
</evidence>
<dbReference type="GO" id="GO:0009813">
    <property type="term" value="P:flavonoid biosynthetic process"/>
    <property type="evidence" value="ECO:0007669"/>
    <property type="project" value="UniProtKB-KW"/>
</dbReference>
<protein>
    <recommendedName>
        <fullName evidence="4">chalcone synthase</fullName>
        <ecNumber evidence="4">2.3.1.74</ecNumber>
    </recommendedName>
</protein>
<feature type="domain" description="Chalcone/stilbene synthase C-terminal" evidence="6">
    <location>
        <begin position="48"/>
        <end position="150"/>
    </location>
</feature>
<dbReference type="AlphaFoldDB" id="A0AAV8GJ68"/>
<organism evidence="7 8">
    <name type="scientific">Rhynchospora pubera</name>
    <dbReference type="NCBI Taxonomy" id="906938"/>
    <lineage>
        <taxon>Eukaryota</taxon>
        <taxon>Viridiplantae</taxon>
        <taxon>Streptophyta</taxon>
        <taxon>Embryophyta</taxon>
        <taxon>Tracheophyta</taxon>
        <taxon>Spermatophyta</taxon>
        <taxon>Magnoliopsida</taxon>
        <taxon>Liliopsida</taxon>
        <taxon>Poales</taxon>
        <taxon>Cyperaceae</taxon>
        <taxon>Cyperoideae</taxon>
        <taxon>Rhynchosporeae</taxon>
        <taxon>Rhynchospora</taxon>
    </lineage>
</organism>
<evidence type="ECO:0000256" key="4">
    <source>
        <dbReference type="ARBA" id="ARBA00012975"/>
    </source>
</evidence>
<evidence type="ECO:0000256" key="2">
    <source>
        <dbReference type="ARBA" id="ARBA00004966"/>
    </source>
</evidence>
<dbReference type="EC" id="2.3.1.74" evidence="4"/>
<evidence type="ECO:0000313" key="8">
    <source>
        <dbReference type="Proteomes" id="UP001140206"/>
    </source>
</evidence>
<comment type="caution">
    <text evidence="7">The sequence shown here is derived from an EMBL/GenBank/DDBJ whole genome shotgun (WGS) entry which is preliminary data.</text>
</comment>
<keyword evidence="8" id="KW-1185">Reference proteome</keyword>
<evidence type="ECO:0000256" key="3">
    <source>
        <dbReference type="ARBA" id="ARBA00005531"/>
    </source>
</evidence>
<gene>
    <name evidence="7" type="ORF">LUZ62_015674</name>
</gene>
<dbReference type="SUPFAM" id="SSF53901">
    <property type="entry name" value="Thiolase-like"/>
    <property type="match status" value="2"/>
</dbReference>
<keyword evidence="5" id="KW-0284">Flavonoid biosynthesis</keyword>
<dbReference type="EMBL" id="JAMFTS010000001">
    <property type="protein sequence ID" value="KAJ4803108.1"/>
    <property type="molecule type" value="Genomic_DNA"/>
</dbReference>
<dbReference type="Proteomes" id="UP001140206">
    <property type="component" value="Chromosome 1"/>
</dbReference>
<comment type="similarity">
    <text evidence="3">Belongs to the thiolase-like superfamily. Chalcone/stilbene synthases family.</text>
</comment>
<evidence type="ECO:0000256" key="1">
    <source>
        <dbReference type="ARBA" id="ARBA00002969"/>
    </source>
</evidence>